<name>A0A2T0UBM8_9SPHI</name>
<keyword evidence="7" id="KW-1185">Reference proteome</keyword>
<dbReference type="InterPro" id="IPR013969">
    <property type="entry name" value="Oligosacch_biosynth_Alg14"/>
</dbReference>
<dbReference type="Proteomes" id="UP000238034">
    <property type="component" value="Unassembled WGS sequence"/>
</dbReference>
<evidence type="ECO:0000256" key="1">
    <source>
        <dbReference type="ARBA" id="ARBA00004389"/>
    </source>
</evidence>
<keyword evidence="5" id="KW-0472">Membrane</keyword>
<evidence type="ECO:0000256" key="4">
    <source>
        <dbReference type="ARBA" id="ARBA00022989"/>
    </source>
</evidence>
<dbReference type="AlphaFoldDB" id="A0A2T0UBM8"/>
<dbReference type="OrthoDB" id="555447at2"/>
<keyword evidence="3" id="KW-0256">Endoplasmic reticulum</keyword>
<keyword evidence="4" id="KW-1133">Transmembrane helix</keyword>
<gene>
    <name evidence="6" type="ORF">B0I27_101263</name>
</gene>
<dbReference type="PANTHER" id="PTHR12154:SF4">
    <property type="entry name" value="UDP-N-ACETYLGLUCOSAMINE TRANSFERASE SUBUNIT ALG14 HOMOLOG"/>
    <property type="match status" value="1"/>
</dbReference>
<evidence type="ECO:0000313" key="6">
    <source>
        <dbReference type="EMBL" id="PRY55294.1"/>
    </source>
</evidence>
<evidence type="ECO:0000313" key="7">
    <source>
        <dbReference type="Proteomes" id="UP000238034"/>
    </source>
</evidence>
<accession>A0A2T0UBM8</accession>
<dbReference type="Pfam" id="PF08660">
    <property type="entry name" value="Alg14"/>
    <property type="match status" value="1"/>
</dbReference>
<keyword evidence="2" id="KW-0812">Transmembrane</keyword>
<proteinExistence type="predicted"/>
<comment type="caution">
    <text evidence="6">The sequence shown here is derived from an EMBL/GenBank/DDBJ whole genome shotgun (WGS) entry which is preliminary data.</text>
</comment>
<dbReference type="SUPFAM" id="SSF53756">
    <property type="entry name" value="UDP-Glycosyltransferase/glycogen phosphorylase"/>
    <property type="match status" value="1"/>
</dbReference>
<comment type="subcellular location">
    <subcellularLocation>
        <location evidence="1">Endoplasmic reticulum membrane</location>
        <topology evidence="1">Single-pass membrane protein</topology>
    </subcellularLocation>
</comment>
<dbReference type="Gene3D" id="3.40.50.2000">
    <property type="entry name" value="Glycogen Phosphorylase B"/>
    <property type="match status" value="1"/>
</dbReference>
<evidence type="ECO:0000256" key="5">
    <source>
        <dbReference type="ARBA" id="ARBA00023136"/>
    </source>
</evidence>
<dbReference type="PANTHER" id="PTHR12154">
    <property type="entry name" value="GLYCOSYL TRANSFERASE-RELATED"/>
    <property type="match status" value="1"/>
</dbReference>
<protein>
    <submittedName>
        <fullName evidence="6">Oligosaccharide biosynthesis protein Alg14</fullName>
    </submittedName>
</protein>
<evidence type="ECO:0000256" key="2">
    <source>
        <dbReference type="ARBA" id="ARBA00022692"/>
    </source>
</evidence>
<dbReference type="GO" id="GO:0006488">
    <property type="term" value="P:dolichol-linked oligosaccharide biosynthetic process"/>
    <property type="evidence" value="ECO:0007669"/>
    <property type="project" value="InterPro"/>
</dbReference>
<dbReference type="EMBL" id="PVTH01000001">
    <property type="protein sequence ID" value="PRY55294.1"/>
    <property type="molecule type" value="Genomic_DNA"/>
</dbReference>
<reference evidence="6 7" key="1">
    <citation type="submission" date="2018-03" db="EMBL/GenBank/DDBJ databases">
        <title>Genomic Encyclopedia of Type Strains, Phase III (KMG-III): the genomes of soil and plant-associated and newly described type strains.</title>
        <authorList>
            <person name="Whitman W."/>
        </authorList>
    </citation>
    <scope>NUCLEOTIDE SEQUENCE [LARGE SCALE GENOMIC DNA]</scope>
    <source>
        <strain evidence="6 7">CGMCC 1.9313</strain>
    </source>
</reference>
<organism evidence="6 7">
    <name type="scientific">Arcticibacter pallidicorallinus</name>
    <dbReference type="NCBI Taxonomy" id="1259464"/>
    <lineage>
        <taxon>Bacteria</taxon>
        <taxon>Pseudomonadati</taxon>
        <taxon>Bacteroidota</taxon>
        <taxon>Sphingobacteriia</taxon>
        <taxon>Sphingobacteriales</taxon>
        <taxon>Sphingobacteriaceae</taxon>
        <taxon>Arcticibacter</taxon>
    </lineage>
</organism>
<sequence length="147" mass="16038">MKILAIASAGGHWIQLLRLQPSFEGHEVVFMSTKTSFASTVSGYKFLVVPDANRKNPFKMLSTVLSVFKHIKAVKPHIIITTGAAPGLIGIVIGKLFGIKTAWVDSIANVQTISMSGKIARYFATKIYTQWPDLATKGTIYRGNVLS</sequence>
<dbReference type="RefSeq" id="WP_106290597.1">
    <property type="nucleotide sequence ID" value="NZ_PVTH01000001.1"/>
</dbReference>
<dbReference type="GO" id="GO:0004577">
    <property type="term" value="F:N-acetylglucosaminyldiphosphodolichol N-acetylglucosaminyltransferase activity"/>
    <property type="evidence" value="ECO:0007669"/>
    <property type="project" value="TreeGrafter"/>
</dbReference>
<evidence type="ECO:0000256" key="3">
    <source>
        <dbReference type="ARBA" id="ARBA00022824"/>
    </source>
</evidence>